<protein>
    <submittedName>
        <fullName evidence="2">Uncharacterized protein</fullName>
    </submittedName>
</protein>
<dbReference type="EMBL" id="BPLQ01011076">
    <property type="protein sequence ID" value="GIY55349.1"/>
    <property type="molecule type" value="Genomic_DNA"/>
</dbReference>
<keyword evidence="3" id="KW-1185">Reference proteome</keyword>
<sequence length="70" mass="7443">MHFSVPSPGSCNLIPVEGGTSVGLVCANGVVEREEGGGRGVGEAPIWEKSNRARKEESSRRTKSSADWRS</sequence>
<comment type="caution">
    <text evidence="2">The sequence shown here is derived from an EMBL/GenBank/DDBJ whole genome shotgun (WGS) entry which is preliminary data.</text>
</comment>
<organism evidence="2 3">
    <name type="scientific">Caerostris darwini</name>
    <dbReference type="NCBI Taxonomy" id="1538125"/>
    <lineage>
        <taxon>Eukaryota</taxon>
        <taxon>Metazoa</taxon>
        <taxon>Ecdysozoa</taxon>
        <taxon>Arthropoda</taxon>
        <taxon>Chelicerata</taxon>
        <taxon>Arachnida</taxon>
        <taxon>Araneae</taxon>
        <taxon>Araneomorphae</taxon>
        <taxon>Entelegynae</taxon>
        <taxon>Araneoidea</taxon>
        <taxon>Araneidae</taxon>
        <taxon>Caerostris</taxon>
    </lineage>
</organism>
<dbReference type="Proteomes" id="UP001054837">
    <property type="component" value="Unassembled WGS sequence"/>
</dbReference>
<evidence type="ECO:0000256" key="1">
    <source>
        <dbReference type="SAM" id="MobiDB-lite"/>
    </source>
</evidence>
<feature type="compositionally biased region" description="Basic and acidic residues" evidence="1">
    <location>
        <begin position="49"/>
        <end position="70"/>
    </location>
</feature>
<name>A0AAV4UC33_9ARAC</name>
<accession>A0AAV4UC33</accession>
<dbReference type="AlphaFoldDB" id="A0AAV4UC33"/>
<evidence type="ECO:0000313" key="3">
    <source>
        <dbReference type="Proteomes" id="UP001054837"/>
    </source>
</evidence>
<gene>
    <name evidence="2" type="ORF">CDAR_65901</name>
</gene>
<feature type="region of interest" description="Disordered" evidence="1">
    <location>
        <begin position="33"/>
        <end position="70"/>
    </location>
</feature>
<reference evidence="2 3" key="1">
    <citation type="submission" date="2021-06" db="EMBL/GenBank/DDBJ databases">
        <title>Caerostris darwini draft genome.</title>
        <authorList>
            <person name="Kono N."/>
            <person name="Arakawa K."/>
        </authorList>
    </citation>
    <scope>NUCLEOTIDE SEQUENCE [LARGE SCALE GENOMIC DNA]</scope>
</reference>
<evidence type="ECO:0000313" key="2">
    <source>
        <dbReference type="EMBL" id="GIY55349.1"/>
    </source>
</evidence>
<proteinExistence type="predicted"/>